<evidence type="ECO:0000313" key="6">
    <source>
        <dbReference type="Proteomes" id="UP000239366"/>
    </source>
</evidence>
<dbReference type="Proteomes" id="UP000239366">
    <property type="component" value="Unassembled WGS sequence"/>
</dbReference>
<dbReference type="GO" id="GO:0016787">
    <property type="term" value="F:hydrolase activity"/>
    <property type="evidence" value="ECO:0007669"/>
    <property type="project" value="UniProtKB-KW"/>
</dbReference>
<reference evidence="6" key="1">
    <citation type="submission" date="2016-11" db="EMBL/GenBank/DDBJ databases">
        <title>Trade-off between light-utilization and light-protection in marine flavobacteria.</title>
        <authorList>
            <person name="Kumagai Y."/>
            <person name="Yoshizawa S."/>
            <person name="Kogure K."/>
        </authorList>
    </citation>
    <scope>NUCLEOTIDE SEQUENCE [LARGE SCALE GENOMIC DNA]</scope>
    <source>
        <strain evidence="6">SG-18</strain>
    </source>
</reference>
<dbReference type="InterPro" id="IPR029000">
    <property type="entry name" value="Cyclophilin-like_dom_sf"/>
</dbReference>
<dbReference type="InterPro" id="IPR010016">
    <property type="entry name" value="PxpB"/>
</dbReference>
<dbReference type="EMBL" id="MQVX01000001">
    <property type="protein sequence ID" value="PQJ14945.1"/>
    <property type="molecule type" value="Genomic_DNA"/>
</dbReference>
<dbReference type="GO" id="GO:0005524">
    <property type="term" value="F:ATP binding"/>
    <property type="evidence" value="ECO:0007669"/>
    <property type="project" value="UniProtKB-KW"/>
</dbReference>
<proteinExistence type="predicted"/>
<sequence>MKQAHIKRLNRNTLLIEWPDQVSTDLLDHILGKEEQLQKSIAGLVESQVVYRSLSLHFDQPVEQRQIDQIGEIIKGETGTISRQRTLWKIPVCYDREFGLDLDACAAALQLENNELIEQHTTHHYPVYGIGFLPGFLYLGDVPEKLQVGRHTQPRLKVAQGSVGLAGKQTGIYPQESPGGWQILGRTPIPWFNPTQNPPSAIQVGDAIQFYAIDRPTFALFEIQVQEGIYQPQKQPWI</sequence>
<keyword evidence="2" id="KW-0378">Hydrolase</keyword>
<dbReference type="Pfam" id="PF02682">
    <property type="entry name" value="CT_C_D"/>
    <property type="match status" value="1"/>
</dbReference>
<feature type="domain" description="Carboxyltransferase" evidence="4">
    <location>
        <begin position="4"/>
        <end position="202"/>
    </location>
</feature>
<dbReference type="InterPro" id="IPR003833">
    <property type="entry name" value="CT_C_D"/>
</dbReference>
<dbReference type="PANTHER" id="PTHR34698">
    <property type="entry name" value="5-OXOPROLINASE SUBUNIT B"/>
    <property type="match status" value="1"/>
</dbReference>
<gene>
    <name evidence="5" type="ORF">BST99_03635</name>
</gene>
<comment type="caution">
    <text evidence="5">The sequence shown here is derived from an EMBL/GenBank/DDBJ whole genome shotgun (WGS) entry which is preliminary data.</text>
</comment>
<organism evidence="5 6">
    <name type="scientific">Aureicoccus marinus</name>
    <dbReference type="NCBI Taxonomy" id="754435"/>
    <lineage>
        <taxon>Bacteria</taxon>
        <taxon>Pseudomonadati</taxon>
        <taxon>Bacteroidota</taxon>
        <taxon>Flavobacteriia</taxon>
        <taxon>Flavobacteriales</taxon>
        <taxon>Flavobacteriaceae</taxon>
        <taxon>Aureicoccus</taxon>
    </lineage>
</organism>
<evidence type="ECO:0000259" key="4">
    <source>
        <dbReference type="SMART" id="SM00796"/>
    </source>
</evidence>
<evidence type="ECO:0000256" key="3">
    <source>
        <dbReference type="ARBA" id="ARBA00022840"/>
    </source>
</evidence>
<dbReference type="SUPFAM" id="SSF50891">
    <property type="entry name" value="Cyclophilin-like"/>
    <property type="match status" value="1"/>
</dbReference>
<evidence type="ECO:0000256" key="2">
    <source>
        <dbReference type="ARBA" id="ARBA00022801"/>
    </source>
</evidence>
<dbReference type="Gene3D" id="2.40.100.10">
    <property type="entry name" value="Cyclophilin-like"/>
    <property type="match status" value="1"/>
</dbReference>
<dbReference type="RefSeq" id="WP_105000589.1">
    <property type="nucleotide sequence ID" value="NZ_MQVX01000001.1"/>
</dbReference>
<keyword evidence="3" id="KW-0067">ATP-binding</keyword>
<dbReference type="SUPFAM" id="SSF160467">
    <property type="entry name" value="PH0987 N-terminal domain-like"/>
    <property type="match status" value="1"/>
</dbReference>
<keyword evidence="1" id="KW-0547">Nucleotide-binding</keyword>
<dbReference type="OrthoDB" id="9778567at2"/>
<dbReference type="NCBIfam" id="TIGR00370">
    <property type="entry name" value="5-oxoprolinase subunit PxpB"/>
    <property type="match status" value="1"/>
</dbReference>
<evidence type="ECO:0000256" key="1">
    <source>
        <dbReference type="ARBA" id="ARBA00022741"/>
    </source>
</evidence>
<evidence type="ECO:0000313" key="5">
    <source>
        <dbReference type="EMBL" id="PQJ14945.1"/>
    </source>
</evidence>
<name>A0A2S7T624_9FLAO</name>
<dbReference type="PANTHER" id="PTHR34698:SF2">
    <property type="entry name" value="5-OXOPROLINASE SUBUNIT B"/>
    <property type="match status" value="1"/>
</dbReference>
<dbReference type="AlphaFoldDB" id="A0A2S7T624"/>
<accession>A0A2S7T624</accession>
<dbReference type="SMART" id="SM00796">
    <property type="entry name" value="AHS1"/>
    <property type="match status" value="1"/>
</dbReference>
<protein>
    <recommendedName>
        <fullName evidence="4">Carboxyltransferase domain-containing protein</fullName>
    </recommendedName>
</protein>
<keyword evidence="6" id="KW-1185">Reference proteome</keyword>